<keyword evidence="5" id="KW-1185">Reference proteome</keyword>
<feature type="region of interest" description="Disordered" evidence="1">
    <location>
        <begin position="43"/>
        <end position="93"/>
    </location>
</feature>
<evidence type="ECO:0000313" key="4">
    <source>
        <dbReference type="EMBL" id="CEL66290.1"/>
    </source>
</evidence>
<protein>
    <submittedName>
        <fullName evidence="4">Rhoptry protein ROP12</fullName>
    </submittedName>
</protein>
<feature type="compositionally biased region" description="Low complexity" evidence="1">
    <location>
        <begin position="54"/>
        <end position="67"/>
    </location>
</feature>
<dbReference type="AlphaFoldDB" id="F0VF28"/>
<feature type="region of interest" description="Disordered" evidence="1">
    <location>
        <begin position="167"/>
        <end position="194"/>
    </location>
</feature>
<dbReference type="RefSeq" id="XP_003882354.1">
    <property type="nucleotide sequence ID" value="XM_003882305.1"/>
</dbReference>
<reference evidence="3" key="1">
    <citation type="submission" date="2011-02" db="EMBL/GenBank/DDBJ databases">
        <authorList>
            <person name="Aslett M."/>
        </authorList>
    </citation>
    <scope>NUCLEOTIDE SEQUENCE</scope>
    <source>
        <strain evidence="3">Liverpool</strain>
    </source>
</reference>
<feature type="compositionally biased region" description="Polar residues" evidence="1">
    <location>
        <begin position="78"/>
        <end position="88"/>
    </location>
</feature>
<dbReference type="OMA" id="VNVRHFF"/>
<gene>
    <name evidence="4" type="ORF">BN1204_021100</name>
    <name evidence="3" type="ORF">NCLIV_021100</name>
</gene>
<sequence length="237" mass="25783">MARIFSFVFFFSCLSCVFLAVELTHTAALRVAPKPQLLFSDEGPVSDSASQFDAELQAKATQAAAEAEASETDDIPSDRNTPPTNSDPTDQRDVQTDAVDIDGFPSPVAPLSVDLEAERLQEEEFNKEEEAPNDVPSLLVGPPQTPEPVSIPATSLLPAVPGAVTAVSPQNPLGAPEESPATPRVPPVQSSPARRGTFARLPRTRTITVNVRHYFPQGVPIMVIRRRRRPSFLMRRF</sequence>
<dbReference type="Proteomes" id="UP000007494">
    <property type="component" value="Chromosome VIIa"/>
</dbReference>
<dbReference type="OrthoDB" id="330673at2759"/>
<proteinExistence type="predicted"/>
<accession>F0VF28</accession>
<evidence type="ECO:0000256" key="1">
    <source>
        <dbReference type="SAM" id="MobiDB-lite"/>
    </source>
</evidence>
<dbReference type="EMBL" id="LN714481">
    <property type="protein sequence ID" value="CEL66290.1"/>
    <property type="molecule type" value="Genomic_DNA"/>
</dbReference>
<evidence type="ECO:0000313" key="5">
    <source>
        <dbReference type="Proteomes" id="UP000007494"/>
    </source>
</evidence>
<reference evidence="3" key="2">
    <citation type="submission" date="2011-03" db="EMBL/GenBank/DDBJ databases">
        <title>Comparative genomics and transcriptomics of Neospora caninum and Toxoplasma gondii.</title>
        <authorList>
            <person name="Reid A.J."/>
            <person name="Sohal A."/>
            <person name="Harris D."/>
            <person name="Quail M."/>
            <person name="Sanders M."/>
            <person name="Berriman M."/>
            <person name="Wastling J.M."/>
            <person name="Pain A."/>
        </authorList>
    </citation>
    <scope>NUCLEOTIDE SEQUENCE</scope>
    <source>
        <strain evidence="3">Liverpool</strain>
    </source>
</reference>
<reference evidence="4" key="4">
    <citation type="journal article" date="2015" name="PLoS ONE">
        <title>Comprehensive Evaluation of Toxoplasma gondii VEG and Neospora caninum LIV Genomes with Tachyzoite Stage Transcriptome and Proteome Defines Novel Transcript Features.</title>
        <authorList>
            <person name="Ramaprasad A."/>
            <person name="Mourier T."/>
            <person name="Naeem R."/>
            <person name="Malas T.B."/>
            <person name="Moussa E."/>
            <person name="Panigrahi A."/>
            <person name="Vermont S.J."/>
            <person name="Otto T.D."/>
            <person name="Wastling J."/>
            <person name="Pain A."/>
        </authorList>
    </citation>
    <scope>NUCLEOTIDE SEQUENCE</scope>
    <source>
        <strain evidence="4">Liverpool</strain>
    </source>
</reference>
<reference evidence="5" key="3">
    <citation type="journal article" date="2012" name="PLoS Pathog.">
        <title>Comparative genomics of the apicomplexan parasites Toxoplasma gondii and Neospora caninum: Coccidia differing in host range and transmission strategy.</title>
        <authorList>
            <person name="Reid A.J."/>
            <person name="Vermont S.J."/>
            <person name="Cotton J.A."/>
            <person name="Harris D."/>
            <person name="Hill-Cawthorne G.A."/>
            <person name="Konen-Waisman S."/>
            <person name="Latham S.M."/>
            <person name="Mourier T."/>
            <person name="Norton R."/>
            <person name="Quail M.A."/>
            <person name="Sanders M."/>
            <person name="Shanmugam D."/>
            <person name="Sohal A."/>
            <person name="Wasmuth J.D."/>
            <person name="Brunk B."/>
            <person name="Grigg M.E."/>
            <person name="Howard J.C."/>
            <person name="Parkinson J."/>
            <person name="Roos D.S."/>
            <person name="Trees A.J."/>
            <person name="Berriman M."/>
            <person name="Pain A."/>
            <person name="Wastling J.M."/>
        </authorList>
    </citation>
    <scope>NUCLEOTIDE SEQUENCE [LARGE SCALE GENOMIC DNA]</scope>
    <source>
        <strain evidence="5">Liverpool</strain>
    </source>
</reference>
<organism evidence="3 5">
    <name type="scientific">Neospora caninum (strain Liverpool)</name>
    <dbReference type="NCBI Taxonomy" id="572307"/>
    <lineage>
        <taxon>Eukaryota</taxon>
        <taxon>Sar</taxon>
        <taxon>Alveolata</taxon>
        <taxon>Apicomplexa</taxon>
        <taxon>Conoidasida</taxon>
        <taxon>Coccidia</taxon>
        <taxon>Eucoccidiorida</taxon>
        <taxon>Eimeriorina</taxon>
        <taxon>Sarcocystidae</taxon>
        <taxon>Neospora</taxon>
    </lineage>
</organism>
<feature type="signal peptide" evidence="2">
    <location>
        <begin position="1"/>
        <end position="28"/>
    </location>
</feature>
<evidence type="ECO:0000313" key="3">
    <source>
        <dbReference type="EMBL" id="CBZ52322.1"/>
    </source>
</evidence>
<dbReference type="EMBL" id="FR823388">
    <property type="protein sequence ID" value="CBZ52322.1"/>
    <property type="molecule type" value="Genomic_DNA"/>
</dbReference>
<name>F0VF28_NEOCL</name>
<feature type="region of interest" description="Disordered" evidence="1">
    <location>
        <begin position="123"/>
        <end position="148"/>
    </location>
</feature>
<dbReference type="eggNOG" id="ENOG502R04T">
    <property type="taxonomic scope" value="Eukaryota"/>
</dbReference>
<keyword evidence="2" id="KW-0732">Signal</keyword>
<evidence type="ECO:0000256" key="2">
    <source>
        <dbReference type="SAM" id="SignalP"/>
    </source>
</evidence>
<dbReference type="VEuPathDB" id="ToxoDB:NCLIV_021100"/>
<feature type="chain" id="PRO_5007655160" evidence="2">
    <location>
        <begin position="29"/>
        <end position="237"/>
    </location>
</feature>
<dbReference type="GeneID" id="13444245"/>
<dbReference type="InParanoid" id="F0VF28"/>